<accession>A0A2P7NSW7</accession>
<dbReference type="OrthoDB" id="8654520at2"/>
<comment type="caution">
    <text evidence="2">The sequence shown here is derived from an EMBL/GenBank/DDBJ whole genome shotgun (WGS) entry which is preliminary data.</text>
</comment>
<reference evidence="2 3" key="1">
    <citation type="submission" date="2018-03" db="EMBL/GenBank/DDBJ databases">
        <title>Draft genome of Nitrosomonas supralitoralis APG5.</title>
        <authorList>
            <person name="Urakawa H."/>
            <person name="Lopez J.V."/>
        </authorList>
    </citation>
    <scope>NUCLEOTIDE SEQUENCE [LARGE SCALE GENOMIC DNA]</scope>
    <source>
        <strain evidence="2 3">APG5</strain>
    </source>
</reference>
<proteinExistence type="predicted"/>
<dbReference type="Proteomes" id="UP000241912">
    <property type="component" value="Unassembled WGS sequence"/>
</dbReference>
<dbReference type="InterPro" id="IPR045465">
    <property type="entry name" value="Trans_reg_dom"/>
</dbReference>
<keyword evidence="3" id="KW-1185">Reference proteome</keyword>
<dbReference type="AlphaFoldDB" id="A0A2P7NSW7"/>
<dbReference type="RefSeq" id="WP_106707662.1">
    <property type="nucleotide sequence ID" value="NZ_PXXU01000045.1"/>
</dbReference>
<protein>
    <recommendedName>
        <fullName evidence="1">Transcriptional regulator-like domain-containing protein</fullName>
    </recommendedName>
</protein>
<gene>
    <name evidence="2" type="ORF">C7H79_12880</name>
</gene>
<organism evidence="2 3">
    <name type="scientific">Nitrosomonas supralitoralis</name>
    <dbReference type="NCBI Taxonomy" id="2116706"/>
    <lineage>
        <taxon>Bacteria</taxon>
        <taxon>Pseudomonadati</taxon>
        <taxon>Pseudomonadota</taxon>
        <taxon>Betaproteobacteria</taxon>
        <taxon>Nitrosomonadales</taxon>
        <taxon>Nitrosomonadaceae</taxon>
        <taxon>Nitrosomonas</taxon>
    </lineage>
</organism>
<evidence type="ECO:0000313" key="3">
    <source>
        <dbReference type="Proteomes" id="UP000241912"/>
    </source>
</evidence>
<sequence length="225" mass="27019">MKKLAWKLINWIDLKNYEHIEEDSSDEVYAWEFLRRNKQYQNDYSVYERTKKFPGYTRYTLSSEGQYISHNEDMLDWYRLSREFINIDPKITTLPAFVKGDCPRYLQKDDFLGFDATDDTDKEILELRQDEVVVVLSTSLNLDNQFDRIKDQLKLKKDTNGGFRKRKDKYITYLRLLDAELMDIPEAEILNVLYPKEEKSRTTIFNNLKAAKKLRDFNYKKLLAF</sequence>
<dbReference type="Pfam" id="PF20109">
    <property type="entry name" value="Trans_reg_dom"/>
    <property type="match status" value="1"/>
</dbReference>
<feature type="domain" description="Transcriptional regulator-like" evidence="1">
    <location>
        <begin position="11"/>
        <end position="49"/>
    </location>
</feature>
<evidence type="ECO:0000313" key="2">
    <source>
        <dbReference type="EMBL" id="PSJ16550.1"/>
    </source>
</evidence>
<dbReference type="EMBL" id="PXXU01000045">
    <property type="protein sequence ID" value="PSJ16550.1"/>
    <property type="molecule type" value="Genomic_DNA"/>
</dbReference>
<evidence type="ECO:0000259" key="1">
    <source>
        <dbReference type="Pfam" id="PF20109"/>
    </source>
</evidence>
<name>A0A2P7NSW7_9PROT</name>